<dbReference type="SMART" id="SM00317">
    <property type="entry name" value="SET"/>
    <property type="match status" value="1"/>
</dbReference>
<dbReference type="InterPro" id="IPR009207">
    <property type="entry name" value="SET7_MeTrfase"/>
</dbReference>
<reference evidence="2 3" key="1">
    <citation type="journal article" date="2016" name="Nat. Commun.">
        <title>Thousands of microbial genomes shed light on interconnected biogeochemical processes in an aquifer system.</title>
        <authorList>
            <person name="Anantharaman K."/>
            <person name="Brown C.T."/>
            <person name="Hug L.A."/>
            <person name="Sharon I."/>
            <person name="Castelle C.J."/>
            <person name="Probst A.J."/>
            <person name="Thomas B.C."/>
            <person name="Singh A."/>
            <person name="Wilkins M.J."/>
            <person name="Karaoz U."/>
            <person name="Brodie E.L."/>
            <person name="Williams K.H."/>
            <person name="Hubbard S.S."/>
            <person name="Banfield J.F."/>
        </authorList>
    </citation>
    <scope>NUCLEOTIDE SEQUENCE [LARGE SCALE GENOMIC DNA]</scope>
</reference>
<dbReference type="Gene3D" id="2.170.270.10">
    <property type="entry name" value="SET domain"/>
    <property type="match status" value="1"/>
</dbReference>
<accession>A0A1F5MGC1</accession>
<dbReference type="InterPro" id="IPR046341">
    <property type="entry name" value="SET_dom_sf"/>
</dbReference>
<dbReference type="GO" id="GO:0062122">
    <property type="term" value="F:histone H3K37 methyltransferase activity"/>
    <property type="evidence" value="ECO:0007669"/>
    <property type="project" value="InterPro"/>
</dbReference>
<evidence type="ECO:0000259" key="1">
    <source>
        <dbReference type="PROSITE" id="PS50280"/>
    </source>
</evidence>
<dbReference type="SUPFAM" id="SSF82199">
    <property type="entry name" value="SET domain"/>
    <property type="match status" value="1"/>
</dbReference>
<name>A0A1F5MGC1_9BACT</name>
<gene>
    <name evidence="2" type="ORF">A3J13_00350</name>
</gene>
<sequence>MSKLASKIYVSSSKIPNSGKGVFATENIKKGEIIEVAPILILEFSDFIDTKWNKLFEYYFWMDDYVALSLGFGSLYNHAKDANAKYELNREIEIITFTALKNIKKDEEILFNYKGSTTAKAPLWFERKKVV</sequence>
<dbReference type="Proteomes" id="UP000183317">
    <property type="component" value="Unassembled WGS sequence"/>
</dbReference>
<proteinExistence type="predicted"/>
<dbReference type="PIRSF" id="PIRSF022536">
    <property type="entry name" value="A612L_SET"/>
    <property type="match status" value="1"/>
</dbReference>
<dbReference type="PROSITE" id="PS50280">
    <property type="entry name" value="SET"/>
    <property type="match status" value="1"/>
</dbReference>
<dbReference type="Pfam" id="PF00856">
    <property type="entry name" value="SET"/>
    <property type="match status" value="1"/>
</dbReference>
<organism evidence="2 3">
    <name type="scientific">Candidatus Daviesbacteria bacterium RIFCSPLOWO2_02_FULL_36_8</name>
    <dbReference type="NCBI Taxonomy" id="1797793"/>
    <lineage>
        <taxon>Bacteria</taxon>
        <taxon>Candidatus Daviesiibacteriota</taxon>
    </lineage>
</organism>
<evidence type="ECO:0000313" key="3">
    <source>
        <dbReference type="Proteomes" id="UP000183317"/>
    </source>
</evidence>
<comment type="caution">
    <text evidence="2">The sequence shown here is derived from an EMBL/GenBank/DDBJ whole genome shotgun (WGS) entry which is preliminary data.</text>
</comment>
<dbReference type="AlphaFoldDB" id="A0A1F5MGC1"/>
<dbReference type="InterPro" id="IPR001214">
    <property type="entry name" value="SET_dom"/>
</dbReference>
<dbReference type="EMBL" id="MFDU01000016">
    <property type="protein sequence ID" value="OGE64418.1"/>
    <property type="molecule type" value="Genomic_DNA"/>
</dbReference>
<feature type="domain" description="SET" evidence="1">
    <location>
        <begin position="6"/>
        <end position="114"/>
    </location>
</feature>
<protein>
    <recommendedName>
        <fullName evidence="1">SET domain-containing protein</fullName>
    </recommendedName>
</protein>
<evidence type="ECO:0000313" key="2">
    <source>
        <dbReference type="EMBL" id="OGE64418.1"/>
    </source>
</evidence>